<dbReference type="GO" id="GO:0016936">
    <property type="term" value="F:galactoside binding"/>
    <property type="evidence" value="ECO:0007669"/>
    <property type="project" value="TreeGrafter"/>
</dbReference>
<evidence type="ECO:0000256" key="2">
    <source>
        <dbReference type="RuleBase" id="RU102079"/>
    </source>
</evidence>
<dbReference type="InterPro" id="IPR044156">
    <property type="entry name" value="Galectin-like"/>
</dbReference>
<dbReference type="Proteomes" id="UP000274131">
    <property type="component" value="Unassembled WGS sequence"/>
</dbReference>
<dbReference type="WBParaSite" id="EVEC_0000598401-mRNA-1">
    <property type="protein sequence ID" value="EVEC_0000598401-mRNA-1"/>
    <property type="gene ID" value="EVEC_0000598401"/>
</dbReference>
<accession>A0A0N4V6T6</accession>
<dbReference type="OrthoDB" id="6251307at2759"/>
<evidence type="ECO:0000259" key="3">
    <source>
        <dbReference type="PROSITE" id="PS51304"/>
    </source>
</evidence>
<evidence type="ECO:0000313" key="4">
    <source>
        <dbReference type="EMBL" id="VDD90844.1"/>
    </source>
</evidence>
<evidence type="ECO:0000313" key="6">
    <source>
        <dbReference type="WBParaSite" id="EVEC_0000598401-mRNA-1"/>
    </source>
</evidence>
<dbReference type="PANTHER" id="PTHR11346:SF171">
    <property type="entry name" value="GALECTIN"/>
    <property type="match status" value="1"/>
</dbReference>
<sequence length="94" mass="10713">MASAPPCTDDNEPLEVFSPDDKALHINPRFEPGSSWIFGNRGDEQIVLNALINNKWGVEERYANVFKEGSPFTIRILVLTEYFKVLIITPSRYI</sequence>
<evidence type="ECO:0000256" key="1">
    <source>
        <dbReference type="ARBA" id="ARBA00022734"/>
    </source>
</evidence>
<feature type="domain" description="Galectin" evidence="3">
    <location>
        <begin position="1"/>
        <end position="94"/>
    </location>
</feature>
<name>A0A0N4V6T6_ENTVE</name>
<reference evidence="4 5" key="2">
    <citation type="submission" date="2018-10" db="EMBL/GenBank/DDBJ databases">
        <authorList>
            <consortium name="Pathogen Informatics"/>
        </authorList>
    </citation>
    <scope>NUCLEOTIDE SEQUENCE [LARGE SCALE GENOMIC DNA]</scope>
</reference>
<organism evidence="6">
    <name type="scientific">Enterobius vermicularis</name>
    <name type="common">Human pinworm</name>
    <dbReference type="NCBI Taxonomy" id="51028"/>
    <lineage>
        <taxon>Eukaryota</taxon>
        <taxon>Metazoa</taxon>
        <taxon>Ecdysozoa</taxon>
        <taxon>Nematoda</taxon>
        <taxon>Chromadorea</taxon>
        <taxon>Rhabditida</taxon>
        <taxon>Spirurina</taxon>
        <taxon>Oxyuridomorpha</taxon>
        <taxon>Oxyuroidea</taxon>
        <taxon>Oxyuridae</taxon>
        <taxon>Enterobius</taxon>
    </lineage>
</organism>
<dbReference type="Gene3D" id="2.60.120.200">
    <property type="match status" value="1"/>
</dbReference>
<dbReference type="GO" id="GO:0030246">
    <property type="term" value="F:carbohydrate binding"/>
    <property type="evidence" value="ECO:0007669"/>
    <property type="project" value="UniProtKB-UniRule"/>
</dbReference>
<dbReference type="SUPFAM" id="SSF49899">
    <property type="entry name" value="Concanavalin A-like lectins/glucanases"/>
    <property type="match status" value="1"/>
</dbReference>
<protein>
    <recommendedName>
        <fullName evidence="2">Galectin</fullName>
    </recommendedName>
</protein>
<reference evidence="6" key="1">
    <citation type="submission" date="2017-02" db="UniProtKB">
        <authorList>
            <consortium name="WormBaseParasite"/>
        </authorList>
    </citation>
    <scope>IDENTIFICATION</scope>
</reference>
<dbReference type="Pfam" id="PF00337">
    <property type="entry name" value="Gal-bind_lectin"/>
    <property type="match status" value="1"/>
</dbReference>
<dbReference type="InterPro" id="IPR013320">
    <property type="entry name" value="ConA-like_dom_sf"/>
</dbReference>
<dbReference type="PANTHER" id="PTHR11346">
    <property type="entry name" value="GALECTIN"/>
    <property type="match status" value="1"/>
</dbReference>
<keyword evidence="5" id="KW-1185">Reference proteome</keyword>
<dbReference type="InterPro" id="IPR001079">
    <property type="entry name" value="Galectin_CRD"/>
</dbReference>
<dbReference type="AlphaFoldDB" id="A0A0N4V6T6"/>
<evidence type="ECO:0000313" key="5">
    <source>
        <dbReference type="Proteomes" id="UP000274131"/>
    </source>
</evidence>
<proteinExistence type="predicted"/>
<dbReference type="PROSITE" id="PS51304">
    <property type="entry name" value="GALECTIN"/>
    <property type="match status" value="1"/>
</dbReference>
<gene>
    <name evidence="4" type="ORF">EVEC_LOCUS5595</name>
</gene>
<dbReference type="EMBL" id="UXUI01008212">
    <property type="protein sequence ID" value="VDD90844.1"/>
    <property type="molecule type" value="Genomic_DNA"/>
</dbReference>
<dbReference type="STRING" id="51028.A0A0N4V6T6"/>
<keyword evidence="1 2" id="KW-0430">Lectin</keyword>